<accession>A0ACC2NH73</accession>
<sequence length="157" mass="17908">MPAHPRTKMTCLRVMRGDGVDVTPAAIQFEGRISPPPKSPVSPNKNQKQTQQHQQRERKALIELHQPSLELAAISYSSQELKMPVIPSIRSDRETQLEERVLVELEMEMRRKEIAAEEARRPEPVEARVLVCQRHGETDVSTYTTRIKLELGKFSDG</sequence>
<comment type="caution">
    <text evidence="1">The sequence shown here is derived from an EMBL/GenBank/DDBJ whole genome shotgun (WGS) entry which is preliminary data.</text>
</comment>
<evidence type="ECO:0000313" key="2">
    <source>
        <dbReference type="Proteomes" id="UP001239111"/>
    </source>
</evidence>
<name>A0ACC2NH73_9HYME</name>
<reference evidence="1" key="1">
    <citation type="submission" date="2023-04" db="EMBL/GenBank/DDBJ databases">
        <title>A chromosome-level genome assembly of the parasitoid wasp Eretmocerus hayati.</title>
        <authorList>
            <person name="Zhong Y."/>
            <person name="Liu S."/>
            <person name="Liu Y."/>
        </authorList>
    </citation>
    <scope>NUCLEOTIDE SEQUENCE</scope>
    <source>
        <strain evidence="1">ZJU_SS_LIU_2023</strain>
    </source>
</reference>
<keyword evidence="2" id="KW-1185">Reference proteome</keyword>
<organism evidence="1 2">
    <name type="scientific">Eretmocerus hayati</name>
    <dbReference type="NCBI Taxonomy" id="131215"/>
    <lineage>
        <taxon>Eukaryota</taxon>
        <taxon>Metazoa</taxon>
        <taxon>Ecdysozoa</taxon>
        <taxon>Arthropoda</taxon>
        <taxon>Hexapoda</taxon>
        <taxon>Insecta</taxon>
        <taxon>Pterygota</taxon>
        <taxon>Neoptera</taxon>
        <taxon>Endopterygota</taxon>
        <taxon>Hymenoptera</taxon>
        <taxon>Apocrita</taxon>
        <taxon>Proctotrupomorpha</taxon>
        <taxon>Chalcidoidea</taxon>
        <taxon>Aphelinidae</taxon>
        <taxon>Aphelininae</taxon>
        <taxon>Eretmocerus</taxon>
    </lineage>
</organism>
<dbReference type="EMBL" id="CM056743">
    <property type="protein sequence ID" value="KAJ8670276.1"/>
    <property type="molecule type" value="Genomic_DNA"/>
</dbReference>
<proteinExistence type="predicted"/>
<gene>
    <name evidence="1" type="ORF">QAD02_001535</name>
</gene>
<evidence type="ECO:0000313" key="1">
    <source>
        <dbReference type="EMBL" id="KAJ8670276.1"/>
    </source>
</evidence>
<dbReference type="Proteomes" id="UP001239111">
    <property type="component" value="Chromosome 3"/>
</dbReference>
<protein>
    <submittedName>
        <fullName evidence="1">Uncharacterized protein</fullName>
    </submittedName>
</protein>